<dbReference type="PROSITE" id="PS51257">
    <property type="entry name" value="PROKAR_LIPOPROTEIN"/>
    <property type="match status" value="1"/>
</dbReference>
<proteinExistence type="predicted"/>
<dbReference type="AlphaFoldDB" id="A0A5S5CWW0"/>
<gene>
    <name evidence="2" type="ORF">BC792_1329</name>
</gene>
<keyword evidence="2" id="KW-0449">Lipoprotein</keyword>
<dbReference type="EMBL" id="VNHX01000032">
    <property type="protein sequence ID" value="TYP88193.1"/>
    <property type="molecule type" value="Genomic_DNA"/>
</dbReference>
<feature type="domain" description="Sulfatase-modifying factor enzyme-like" evidence="1">
    <location>
        <begin position="48"/>
        <end position="412"/>
    </location>
</feature>
<evidence type="ECO:0000313" key="2">
    <source>
        <dbReference type="EMBL" id="TYP88193.1"/>
    </source>
</evidence>
<keyword evidence="3" id="KW-1185">Reference proteome</keyword>
<dbReference type="RefSeq" id="WP_170250073.1">
    <property type="nucleotide sequence ID" value="NZ_VNHX01000032.1"/>
</dbReference>
<evidence type="ECO:0000259" key="1">
    <source>
        <dbReference type="Pfam" id="PF03781"/>
    </source>
</evidence>
<accession>A0A5S5CWW0</accession>
<dbReference type="InterPro" id="IPR016187">
    <property type="entry name" value="CTDL_fold"/>
</dbReference>
<dbReference type="PANTHER" id="PTHR23150:SF19">
    <property type="entry name" value="FORMYLGLYCINE-GENERATING ENZYME"/>
    <property type="match status" value="1"/>
</dbReference>
<dbReference type="Pfam" id="PF03781">
    <property type="entry name" value="FGE-sulfatase"/>
    <property type="match status" value="1"/>
</dbReference>
<evidence type="ECO:0000313" key="3">
    <source>
        <dbReference type="Proteomes" id="UP000325105"/>
    </source>
</evidence>
<dbReference type="PANTHER" id="PTHR23150">
    <property type="entry name" value="SULFATASE MODIFYING FACTOR 1, 2"/>
    <property type="match status" value="1"/>
</dbReference>
<comment type="caution">
    <text evidence="2">The sequence shown here is derived from an EMBL/GenBank/DDBJ whole genome shotgun (WGS) entry which is preliminary data.</text>
</comment>
<sequence length="428" mass="47923">MKRQLLKLIHNAICMAILISFVGCNSSENLYKAPKVSAFRGGKLPPPPGMVYVPSGTILFKGSLDSGNVGKNISLSAFFIDETEVTNKQYRAFVNWVADSVAITDFLNDDQFFLDVASEDGEGRRINWKKVKKISPIWQSKDPAIVEKLGPMITTRGSRRALNPEVVKYRFSYLKTKGNLKQEYVTDTVPVMPTEDIWSKDFPNAQLTSLDANYFTHESFDHYPVVGVTWRQARGYADWRGKEMMANLMKNSYLSGYQLTFSLPTEAQWQYAAEGKLDPRDTIAGSKLTIDAEEGKQKLAVNYKQGEGTYSRDGATFTVPVKSYTPNAFGIYNMAGNVAEWTLDAYSPSAVAFVNDLNPVLLYDADERDADALKRKVIRGGSWSGNGEQLNSETRGYAVDYEPHSYVGFRCVMSAFELPTAQSKTRKY</sequence>
<dbReference type="Gene3D" id="3.90.1580.10">
    <property type="entry name" value="paralog of FGE (formylglycine-generating enzyme)"/>
    <property type="match status" value="1"/>
</dbReference>
<dbReference type="SUPFAM" id="SSF56436">
    <property type="entry name" value="C-type lectin-like"/>
    <property type="match status" value="1"/>
</dbReference>
<dbReference type="Proteomes" id="UP000325105">
    <property type="component" value="Unassembled WGS sequence"/>
</dbReference>
<name>A0A5S5CWW0_9SPHI</name>
<dbReference type="GO" id="GO:0120147">
    <property type="term" value="F:formylglycine-generating oxidase activity"/>
    <property type="evidence" value="ECO:0007669"/>
    <property type="project" value="TreeGrafter"/>
</dbReference>
<organism evidence="2 3">
    <name type="scientific">Sphingobacterium allocomposti</name>
    <dbReference type="NCBI Taxonomy" id="415956"/>
    <lineage>
        <taxon>Bacteria</taxon>
        <taxon>Pseudomonadati</taxon>
        <taxon>Bacteroidota</taxon>
        <taxon>Sphingobacteriia</taxon>
        <taxon>Sphingobacteriales</taxon>
        <taxon>Sphingobacteriaceae</taxon>
        <taxon>Sphingobacterium</taxon>
    </lineage>
</organism>
<reference evidence="2 3" key="1">
    <citation type="submission" date="2019-07" db="EMBL/GenBank/DDBJ databases">
        <title>Genomic Encyclopedia of Archaeal and Bacterial Type Strains, Phase II (KMG-II): from individual species to whole genera.</title>
        <authorList>
            <person name="Goeker M."/>
        </authorList>
    </citation>
    <scope>NUCLEOTIDE SEQUENCE [LARGE SCALE GENOMIC DNA]</scope>
    <source>
        <strain evidence="2 3">DSM 18850</strain>
    </source>
</reference>
<dbReference type="InterPro" id="IPR042095">
    <property type="entry name" value="SUMF_sf"/>
</dbReference>
<dbReference type="InterPro" id="IPR005532">
    <property type="entry name" value="SUMF_dom"/>
</dbReference>
<dbReference type="InterPro" id="IPR051043">
    <property type="entry name" value="Sulfatase_Mod_Factor_Kinase"/>
</dbReference>
<protein>
    <submittedName>
        <fullName evidence="2">Gliding motility-associated lipoprotein GldK</fullName>
    </submittedName>
</protein>